<feature type="region of interest" description="Disordered" evidence="1">
    <location>
        <begin position="1"/>
        <end position="95"/>
    </location>
</feature>
<reference evidence="3" key="2">
    <citation type="journal article" date="2009" name="Genome Res.">
        <title>Comparative genomic analyses of the human fungal pathogens Coccidioides and their relatives.</title>
        <authorList>
            <person name="Sharpton T.J."/>
            <person name="Stajich J.E."/>
            <person name="Rounsley S.D."/>
            <person name="Gardner M.J."/>
            <person name="Wortman J.R."/>
            <person name="Jordar V.S."/>
            <person name="Maiti R."/>
            <person name="Kodira C.D."/>
            <person name="Neafsey D.E."/>
            <person name="Zeng Q."/>
            <person name="Hung C.-Y."/>
            <person name="McMahan C."/>
            <person name="Muszewska A."/>
            <person name="Grynberg M."/>
            <person name="Mandel M.A."/>
            <person name="Kellner E.M."/>
            <person name="Barker B.M."/>
            <person name="Galgiani J.N."/>
            <person name="Orbach M.J."/>
            <person name="Kirkland T.N."/>
            <person name="Cole G.T."/>
            <person name="Henn M.R."/>
            <person name="Birren B.W."/>
            <person name="Taylor J.W."/>
        </authorList>
    </citation>
    <scope>NUCLEOTIDE SEQUENCE [LARGE SCALE GENOMIC DNA]</scope>
    <source>
        <strain evidence="3">RMSCC 3488</strain>
    </source>
</reference>
<dbReference type="OrthoDB" id="10282505at2759"/>
<protein>
    <submittedName>
        <fullName evidence="2">Uncharacterized protein</fullName>
    </submittedName>
</protein>
<dbReference type="VEuPathDB" id="FungiDB:CPAG_00569"/>
<proteinExistence type="predicted"/>
<organism evidence="2 3">
    <name type="scientific">Coccidioides posadasii RMSCC 3488</name>
    <dbReference type="NCBI Taxonomy" id="454284"/>
    <lineage>
        <taxon>Eukaryota</taxon>
        <taxon>Fungi</taxon>
        <taxon>Dikarya</taxon>
        <taxon>Ascomycota</taxon>
        <taxon>Pezizomycotina</taxon>
        <taxon>Eurotiomycetes</taxon>
        <taxon>Eurotiomycetidae</taxon>
        <taxon>Onygenales</taxon>
        <taxon>Onygenaceae</taxon>
        <taxon>Coccidioides</taxon>
    </lineage>
</organism>
<evidence type="ECO:0000313" key="3">
    <source>
        <dbReference type="Proteomes" id="UP000054567"/>
    </source>
</evidence>
<reference evidence="2 3" key="1">
    <citation type="submission" date="2007-06" db="EMBL/GenBank/DDBJ databases">
        <title>The Genome Sequence of Coccidioides posadasii RMSCC_3488.</title>
        <authorList>
            <consortium name="Coccidioides Genome Resources Consortium"/>
            <consortium name="The Broad Institute Genome Sequencing Platform"/>
            <person name="Henn M.R."/>
            <person name="Sykes S."/>
            <person name="Young S."/>
            <person name="Jaffe D."/>
            <person name="Berlin A."/>
            <person name="Alvarez P."/>
            <person name="Butler J."/>
            <person name="Gnerre S."/>
            <person name="Grabherr M."/>
            <person name="Mauceli E."/>
            <person name="Brockman W."/>
            <person name="Kodira C."/>
            <person name="Alvarado L."/>
            <person name="Zeng Q."/>
            <person name="Crawford M."/>
            <person name="Antoine C."/>
            <person name="Devon K."/>
            <person name="Galgiani J."/>
            <person name="Orsborn K."/>
            <person name="Lewis M.L."/>
            <person name="Nusbaum C."/>
            <person name="Galagan J."/>
            <person name="Birren B."/>
        </authorList>
    </citation>
    <scope>NUCLEOTIDE SEQUENCE [LARGE SCALE GENOMIC DNA]</scope>
    <source>
        <strain evidence="2 3">RMSCC 3488</strain>
    </source>
</reference>
<sequence>MSEPTYLALTPMNRMLHSVEPPRPPDEYSVPPGGYDERHHPSVPPRLPPSRKSSVHEATHNYLADLKMLDQDTSPSWRSTPPIESPASESDDENDASFLRCVLYRDPEPDSTFIPPRHGFQTDETNPLPYRLDEWLSFQCPLQLADAHNEIYDDYHRHFLTFFEDHQLERVDSPVDSMLNNWDSDDESIISSVASSIPAWSGSLSNLTMHVGASFLELTPRRDSNGP</sequence>
<dbReference type="AlphaFoldDB" id="A0A0J6HZ14"/>
<dbReference type="Proteomes" id="UP000054567">
    <property type="component" value="Unassembled WGS sequence"/>
</dbReference>
<evidence type="ECO:0000313" key="2">
    <source>
        <dbReference type="EMBL" id="KMM64217.1"/>
    </source>
</evidence>
<accession>A0A0J6HZ14</accession>
<reference evidence="3" key="3">
    <citation type="journal article" date="2010" name="Genome Res.">
        <title>Population genomic sequencing of Coccidioides fungi reveals recent hybridization and transposon control.</title>
        <authorList>
            <person name="Neafsey D.E."/>
            <person name="Barker B.M."/>
            <person name="Sharpton T.J."/>
            <person name="Stajich J.E."/>
            <person name="Park D.J."/>
            <person name="Whiston E."/>
            <person name="Hung C.-Y."/>
            <person name="McMahan C."/>
            <person name="White J."/>
            <person name="Sykes S."/>
            <person name="Heiman D."/>
            <person name="Young S."/>
            <person name="Zeng Q."/>
            <person name="Abouelleil A."/>
            <person name="Aftuck L."/>
            <person name="Bessette D."/>
            <person name="Brown A."/>
            <person name="FitzGerald M."/>
            <person name="Lui A."/>
            <person name="Macdonald J.P."/>
            <person name="Priest M."/>
            <person name="Orbach M.J."/>
            <person name="Galgiani J.N."/>
            <person name="Kirkland T.N."/>
            <person name="Cole G.T."/>
            <person name="Birren B.W."/>
            <person name="Henn M.R."/>
            <person name="Taylor J.W."/>
            <person name="Rounsley S.D."/>
        </authorList>
    </citation>
    <scope>NUCLEOTIDE SEQUENCE [LARGE SCALE GENOMIC DNA]</scope>
    <source>
        <strain evidence="3">RMSCC 3488</strain>
    </source>
</reference>
<dbReference type="EMBL" id="DS268109">
    <property type="protein sequence ID" value="KMM64217.1"/>
    <property type="molecule type" value="Genomic_DNA"/>
</dbReference>
<evidence type="ECO:0000256" key="1">
    <source>
        <dbReference type="SAM" id="MobiDB-lite"/>
    </source>
</evidence>
<name>A0A0J6HZ14_COCPO</name>
<gene>
    <name evidence="2" type="ORF">CPAG_00569</name>
</gene>